<dbReference type="InterPro" id="IPR011765">
    <property type="entry name" value="Pept_M16_N"/>
</dbReference>
<dbReference type="PANTHER" id="PTHR11851:SF224">
    <property type="entry name" value="PROCESSING PROTEASE"/>
    <property type="match status" value="1"/>
</dbReference>
<dbReference type="HOGENOM" id="CLU_007487_0_1_5"/>
<feature type="domain" description="Peptidase M16 N-terminal" evidence="2">
    <location>
        <begin position="72"/>
        <end position="195"/>
    </location>
</feature>
<reference evidence="4 5" key="1">
    <citation type="journal article" date="2010" name="J. Bacteriol.">
        <title>The genetic basis of laboratory adaptation in Caulobacter crescentus.</title>
        <authorList>
            <person name="Marks M.E."/>
            <person name="Castro-Rojas C.M."/>
            <person name="Teiling C."/>
            <person name="Du L."/>
            <person name="Kapatral V."/>
            <person name="Walunas T.L."/>
            <person name="Crosson S."/>
        </authorList>
    </citation>
    <scope>NUCLEOTIDE SEQUENCE [LARGE SCALE GENOMIC DNA]</scope>
    <source>
        <strain evidence="5">NA1000 / CB15N</strain>
    </source>
</reference>
<dbReference type="InterPro" id="IPR011249">
    <property type="entry name" value="Metalloenz_LuxS/M16"/>
</dbReference>
<evidence type="ECO:0000259" key="3">
    <source>
        <dbReference type="Pfam" id="PF05193"/>
    </source>
</evidence>
<dbReference type="InterPro" id="IPR007863">
    <property type="entry name" value="Peptidase_M16_C"/>
</dbReference>
<name>A0A0H3CB39_CAUVN</name>
<dbReference type="Proteomes" id="UP000001364">
    <property type="component" value="Chromosome"/>
</dbReference>
<dbReference type="AlphaFoldDB" id="A0A0H3CB39"/>
<organism evidence="4 5">
    <name type="scientific">Caulobacter vibrioides (strain NA1000 / CB15N)</name>
    <name type="common">Caulobacter crescentus</name>
    <dbReference type="NCBI Taxonomy" id="565050"/>
    <lineage>
        <taxon>Bacteria</taxon>
        <taxon>Pseudomonadati</taxon>
        <taxon>Pseudomonadota</taxon>
        <taxon>Alphaproteobacteria</taxon>
        <taxon>Caulobacterales</taxon>
        <taxon>Caulobacteraceae</taxon>
        <taxon>Caulobacter</taxon>
    </lineage>
</organism>
<dbReference type="Pfam" id="PF05193">
    <property type="entry name" value="Peptidase_M16_C"/>
    <property type="match status" value="2"/>
</dbReference>
<dbReference type="KEGG" id="ccs:CCNA_02661"/>
<keyword evidence="1" id="KW-0732">Signal</keyword>
<keyword evidence="5" id="KW-1185">Reference proteome</keyword>
<dbReference type="RefSeq" id="YP_002518034.1">
    <property type="nucleotide sequence ID" value="NC_011916.1"/>
</dbReference>
<feature type="chain" id="PRO_5002606141" evidence="1">
    <location>
        <begin position="32"/>
        <end position="935"/>
    </location>
</feature>
<accession>A0A0H3CB39</accession>
<feature type="domain" description="Peptidase M16 N-terminal" evidence="2">
    <location>
        <begin position="514"/>
        <end position="641"/>
    </location>
</feature>
<dbReference type="OrthoDB" id="9811314at2"/>
<dbReference type="RefSeq" id="WP_012640527.1">
    <property type="nucleotide sequence ID" value="NC_011916.1"/>
</dbReference>
<proteinExistence type="predicted"/>
<dbReference type="Gene3D" id="3.30.830.10">
    <property type="entry name" value="Metalloenzyme, LuxS/M16 peptidase-like"/>
    <property type="match status" value="4"/>
</dbReference>
<dbReference type="GeneID" id="7332764"/>
<dbReference type="PANTHER" id="PTHR11851">
    <property type="entry name" value="METALLOPROTEASE"/>
    <property type="match status" value="1"/>
</dbReference>
<dbReference type="GO" id="GO:0046872">
    <property type="term" value="F:metal ion binding"/>
    <property type="evidence" value="ECO:0007669"/>
    <property type="project" value="InterPro"/>
</dbReference>
<feature type="signal peptide" evidence="1">
    <location>
        <begin position="1"/>
        <end position="31"/>
    </location>
</feature>
<dbReference type="PhylomeDB" id="A0A0H3CB39"/>
<feature type="domain" description="Peptidase M16 C-terminal" evidence="3">
    <location>
        <begin position="229"/>
        <end position="404"/>
    </location>
</feature>
<evidence type="ECO:0000259" key="2">
    <source>
        <dbReference type="Pfam" id="PF00675"/>
    </source>
</evidence>
<dbReference type="InterPro" id="IPR050361">
    <property type="entry name" value="MPP/UQCRC_Complex"/>
</dbReference>
<dbReference type="Pfam" id="PF00675">
    <property type="entry name" value="Peptidase_M16"/>
    <property type="match status" value="2"/>
</dbReference>
<dbReference type="PATRIC" id="fig|565050.3.peg.2609"/>
<dbReference type="SUPFAM" id="SSF63411">
    <property type="entry name" value="LuxS/MPP-like metallohydrolase"/>
    <property type="match status" value="4"/>
</dbReference>
<evidence type="ECO:0000313" key="5">
    <source>
        <dbReference type="Proteomes" id="UP000001364"/>
    </source>
</evidence>
<sequence length="935" mass="100387">MGSALLAGMTMKKLFASAAIAALVAASPALAAAPAKAVAPKAAAKVTGAMATALPTIDIPHTTFKLSNGLTVIVHEDRKAPIVAVNIWYHVGSKNEPAGKTGFAHLFEHLMFNGSENFNDDWFKALEKLGATDMNGTTNRDRTNYFQNVPTAALDQVLWLESDRMGWLLNAIDKAKLDEQRGVVQNEKRQGENQPYGQAWNIITESTYPKDHPYGHTVIGSMADLDAASLDDVKTWFKNYYGPANATLVLAGDISAAEAKAKVEKYFGDIASGPPVTRQKEWIAKRTGSQRAEMQDRVPQTRIYKVWNTPGFGAAETDYLDLLSDVLVSDKTSRLYKRLVFTDQSATAVGASVSPSEIGGQFIVTLTVKPGGDPAAVEKAFDEEFQRLLRDGPTPEEVAKVRTNNLANVVRGAERIGGFGGKSDLLAQNQVYLGDAGAYKHSLERVRNAKPADLVAAGRKWLTDGDFTLTVSPFPNYKAATAGADRKVMPEVGAPKPPSFVKLHRGVLSNGLKVVLAERRDTPQVQFSMVFDAGQAAETGGKAGVSSLAVGMMTEGTTNRDNLTLSRELAQLGAEVRTGNGLDTSTVSLNTLTTTLDPALALYADILRNPAYTPDDLTRRKRLSIAGIQQTKQNPNAMASRILPVLAYGPSSPYGVLSTEASVGAITRDDLIAYQKAWLQPKDATLIIVGDTTLEQILPKLEAQLGGWTGAQAKAKPPITVAPNKGAVYLIDKPGAQQSMLMVGNLVPPRNPSDEAAIDVMNTLFGGDFVSRLNMNLREDKHWSYGAGSFVRAARGTRLFQAYAPVQTDKTAESFAEARKELLGIIGDKPITAAELAKAQNSLTLSLPGTWETSAGVGGSISELVNFNLPDSYPENYPRDVRAVTLDTATAAAKKVIKPDELVWVVVGDRASVEPKLKAMGLELRIIDADGNPAK</sequence>
<feature type="domain" description="Peptidase M16 C-terminal" evidence="3">
    <location>
        <begin position="666"/>
        <end position="843"/>
    </location>
</feature>
<evidence type="ECO:0000256" key="1">
    <source>
        <dbReference type="SAM" id="SignalP"/>
    </source>
</evidence>
<protein>
    <submittedName>
        <fullName evidence="4">M16 family peptidase</fullName>
    </submittedName>
</protein>
<gene>
    <name evidence="4" type="ordered locus">CCNA_02661</name>
</gene>
<dbReference type="EMBL" id="CP001340">
    <property type="protein sequence ID" value="ACL96126.1"/>
    <property type="molecule type" value="Genomic_DNA"/>
</dbReference>
<evidence type="ECO:0000313" key="4">
    <source>
        <dbReference type="EMBL" id="ACL96126.1"/>
    </source>
</evidence>